<dbReference type="GO" id="GO:0016491">
    <property type="term" value="F:oxidoreductase activity"/>
    <property type="evidence" value="ECO:0007669"/>
    <property type="project" value="InterPro"/>
</dbReference>
<dbReference type="RefSeq" id="WP_073196493.1">
    <property type="nucleotide sequence ID" value="NZ_FQXO01000033.1"/>
</dbReference>
<dbReference type="Proteomes" id="UP000183967">
    <property type="component" value="Unassembled WGS sequence"/>
</dbReference>
<dbReference type="GO" id="GO:0016209">
    <property type="term" value="F:antioxidant activity"/>
    <property type="evidence" value="ECO:0007669"/>
    <property type="project" value="InterPro"/>
</dbReference>
<dbReference type="Pfam" id="PF00578">
    <property type="entry name" value="AhpC-TSA"/>
    <property type="match status" value="1"/>
</dbReference>
<evidence type="ECO:0000313" key="3">
    <source>
        <dbReference type="Proteomes" id="UP000183967"/>
    </source>
</evidence>
<dbReference type="InterPro" id="IPR000866">
    <property type="entry name" value="AhpC/TSA"/>
</dbReference>
<keyword evidence="3" id="KW-1185">Reference proteome</keyword>
<dbReference type="PANTHER" id="PTHR42852:SF17">
    <property type="entry name" value="THIOREDOXIN-LIKE PROTEIN HI_1115"/>
    <property type="match status" value="1"/>
</dbReference>
<accession>A0A1M5UF80</accession>
<dbReference type="Gene3D" id="3.40.30.10">
    <property type="entry name" value="Glutaredoxin"/>
    <property type="match status" value="1"/>
</dbReference>
<dbReference type="InterPro" id="IPR013766">
    <property type="entry name" value="Thioredoxin_domain"/>
</dbReference>
<gene>
    <name evidence="2" type="ORF">SAMN02745135_01398</name>
</gene>
<dbReference type="InterPro" id="IPR050553">
    <property type="entry name" value="Thioredoxin_ResA/DsbE_sf"/>
</dbReference>
<dbReference type="PANTHER" id="PTHR42852">
    <property type="entry name" value="THIOL:DISULFIDE INTERCHANGE PROTEIN DSBE"/>
    <property type="match status" value="1"/>
</dbReference>
<dbReference type="OrthoDB" id="9809733at2"/>
<evidence type="ECO:0000313" key="2">
    <source>
        <dbReference type="EMBL" id="SHH61694.1"/>
    </source>
</evidence>
<dbReference type="InterPro" id="IPR036249">
    <property type="entry name" value="Thioredoxin-like_sf"/>
</dbReference>
<feature type="domain" description="Thioredoxin" evidence="1">
    <location>
        <begin position="55"/>
        <end position="193"/>
    </location>
</feature>
<reference evidence="3" key="1">
    <citation type="submission" date="2016-11" db="EMBL/GenBank/DDBJ databases">
        <authorList>
            <person name="Varghese N."/>
            <person name="Submissions S."/>
        </authorList>
    </citation>
    <scope>NUCLEOTIDE SEQUENCE [LARGE SCALE GENOMIC DNA]</scope>
    <source>
        <strain evidence="3">DSM 13643</strain>
    </source>
</reference>
<dbReference type="EMBL" id="FQXO01000033">
    <property type="protein sequence ID" value="SHH61694.1"/>
    <property type="molecule type" value="Genomic_DNA"/>
</dbReference>
<dbReference type="CDD" id="cd02966">
    <property type="entry name" value="TlpA_like_family"/>
    <property type="match status" value="1"/>
</dbReference>
<organism evidence="2 3">
    <name type="scientific">Caloranaerobacter azorensis DSM 13643</name>
    <dbReference type="NCBI Taxonomy" id="1121264"/>
    <lineage>
        <taxon>Bacteria</taxon>
        <taxon>Bacillati</taxon>
        <taxon>Bacillota</taxon>
        <taxon>Tissierellia</taxon>
        <taxon>Tissierellales</taxon>
        <taxon>Thermohalobacteraceae</taxon>
        <taxon>Caloranaerobacter</taxon>
    </lineage>
</organism>
<dbReference type="PROSITE" id="PS51352">
    <property type="entry name" value="THIOREDOXIN_2"/>
    <property type="match status" value="1"/>
</dbReference>
<dbReference type="AlphaFoldDB" id="A0A1M5UF80"/>
<dbReference type="InterPro" id="IPR017937">
    <property type="entry name" value="Thioredoxin_CS"/>
</dbReference>
<proteinExistence type="predicted"/>
<evidence type="ECO:0000259" key="1">
    <source>
        <dbReference type="PROSITE" id="PS51352"/>
    </source>
</evidence>
<dbReference type="PROSITE" id="PS00194">
    <property type="entry name" value="THIOREDOXIN_1"/>
    <property type="match status" value="1"/>
</dbReference>
<name>A0A1M5UF80_9FIRM</name>
<protein>
    <submittedName>
        <fullName evidence="2">Peroxiredoxin</fullName>
    </submittedName>
</protein>
<dbReference type="SUPFAM" id="SSF52833">
    <property type="entry name" value="Thioredoxin-like"/>
    <property type="match status" value="1"/>
</dbReference>
<sequence>MNKRFVIITILVIALAAVLFYASYNTVPKSIKDEGLDEEKIEVEDDRLAEEVLPMQIGSLAPEFVLETLEGKKVSLEDYKGKIVLINFWATWCPYCVREMPYLNKLYLENKDNDFVVLGIDVMESKSEVESFAKKGGYEFPILLDKEGEVARNYLVSGLPMSVMLDKEGRIRAIQMGMMTYSQMKEMLDSVRSK</sequence>